<name>A0AAV6UVC8_9ARAC</name>
<evidence type="ECO:0000313" key="2">
    <source>
        <dbReference type="EMBL" id="KAG8187764.1"/>
    </source>
</evidence>
<keyword evidence="3" id="KW-1185">Reference proteome</keyword>
<feature type="region of interest" description="Disordered" evidence="1">
    <location>
        <begin position="40"/>
        <end position="68"/>
    </location>
</feature>
<protein>
    <submittedName>
        <fullName evidence="2">Uncharacterized protein</fullName>
    </submittedName>
</protein>
<reference evidence="2 3" key="1">
    <citation type="journal article" date="2022" name="Nat. Ecol. Evol.">
        <title>A masculinizing supergene underlies an exaggerated male reproductive morph in a spider.</title>
        <authorList>
            <person name="Hendrickx F."/>
            <person name="De Corte Z."/>
            <person name="Sonet G."/>
            <person name="Van Belleghem S.M."/>
            <person name="Kostlbacher S."/>
            <person name="Vangestel C."/>
        </authorList>
    </citation>
    <scope>NUCLEOTIDE SEQUENCE [LARGE SCALE GENOMIC DNA]</scope>
    <source>
        <strain evidence="2">W744_W776</strain>
    </source>
</reference>
<accession>A0AAV6UVC8</accession>
<comment type="caution">
    <text evidence="2">The sequence shown here is derived from an EMBL/GenBank/DDBJ whole genome shotgun (WGS) entry which is preliminary data.</text>
</comment>
<sequence>MSRIPAAHFRSILNSRKSTRKSLFPPPMHISTLGECKSRIASQEMENKFPRPAHQPLNSGNDDDDDRL</sequence>
<evidence type="ECO:0000313" key="3">
    <source>
        <dbReference type="Proteomes" id="UP000827092"/>
    </source>
</evidence>
<dbReference type="AlphaFoldDB" id="A0AAV6UVC8"/>
<dbReference type="EMBL" id="JAFNEN010000260">
    <property type="protein sequence ID" value="KAG8187764.1"/>
    <property type="molecule type" value="Genomic_DNA"/>
</dbReference>
<organism evidence="2 3">
    <name type="scientific">Oedothorax gibbosus</name>
    <dbReference type="NCBI Taxonomy" id="931172"/>
    <lineage>
        <taxon>Eukaryota</taxon>
        <taxon>Metazoa</taxon>
        <taxon>Ecdysozoa</taxon>
        <taxon>Arthropoda</taxon>
        <taxon>Chelicerata</taxon>
        <taxon>Arachnida</taxon>
        <taxon>Araneae</taxon>
        <taxon>Araneomorphae</taxon>
        <taxon>Entelegynae</taxon>
        <taxon>Araneoidea</taxon>
        <taxon>Linyphiidae</taxon>
        <taxon>Erigoninae</taxon>
        <taxon>Oedothorax</taxon>
    </lineage>
</organism>
<gene>
    <name evidence="2" type="ORF">JTE90_018764</name>
</gene>
<dbReference type="Proteomes" id="UP000827092">
    <property type="component" value="Unassembled WGS sequence"/>
</dbReference>
<evidence type="ECO:0000256" key="1">
    <source>
        <dbReference type="SAM" id="MobiDB-lite"/>
    </source>
</evidence>
<proteinExistence type="predicted"/>